<feature type="transmembrane region" description="Helical" evidence="1">
    <location>
        <begin position="399"/>
        <end position="416"/>
    </location>
</feature>
<sequence>MCVTIMRSNSTLLVHVVRLAKILIHKVNNASRLTLEIVLELSVPVGERFKVHYYESGTVLEEAREVGEGEILLVSPRHPNKGIKRQECVTWKETLRDVDLEAGEWGLGPQLDGKEVDKLTFCCCECCHGDSLQWVSRIMCGTFPQHTTVNQFFTPRVFAAYHSEGYNACVEAGAAEFLGFLFSKEIDNRVREMQKRRESHRIELLCQTVRCLSRTPLFIDLKESMAEETGLAFSGGGIRSAALCSGVLRRLLQRKAKIDYLSCVSGGGYTGTAYLDWKYRHGKKDDAKWHQEFFDHMRERAGLMCNWQKPLQGILQTIIILSLILFTAVIMPTMVWGSYVLPLAYIIDLTYGDLLRAKDECSNGSNLPNINGMTSIHGNSASSLTQCKLQIGPAAHRRITLFCTFLVLFVLFYLFSKKTERFHSILYFISVFCGLGFAFTFNPYFIFSYLDGLIFWLKFLIFAFSVWIWIFFPVLRHRSSFFVIVYLYSYVIYWKVYKVSLLSVQYSDDLFYRLLFASGIVQWIIPMLGALQQRLIYVFNRWRLQKAFYTKASVGKTGCLGIGIEDIFLVTCSSDTKHKRLKDDEPGPLNLGDLEGLKPEYLSNIVVNEWKTKKSDKDAYELLIMSPTGIERLDQSKQQFEDKLSPSDIDLSAAMATSAAAVASNMGSYDKCTEGFKQLQTVLGLGMGSSLVSDLHSLQRESCLFKIIPLIVEVIRVLPLVTFPVVYFAGGDEKWVEIGVAIFWALMLVLSIISVQRTGDEEPGYVEKITRWFIVHVGFVRFLRQMFFVTNVGPSPPAILRLSDGGHIENLAILPLLKKRLKKIVVVDGGHKESDQEWGDSLLTALSLARQKLDCSFIGLDGRDVIEDLKNKFVNKPLGHQPRSYRFKVHYFENETVLEEARKVGEGEILLVSPRHPDKGLKRQECVTRKESLRDVDLEAGEWGLGPQLDAEEADKLTFCCCECCHGDSLQWLSKMMCGTFPQHTTVNQFFTPRMFAAYHSEGFNACIESEAAEFLDTARQGEIRGQNQFGMGV</sequence>
<feature type="transmembrane region" description="Helical" evidence="1">
    <location>
        <begin position="511"/>
        <end position="531"/>
    </location>
</feature>
<dbReference type="Gene3D" id="3.40.1090.10">
    <property type="entry name" value="Cytosolic phospholipase A2 catalytic domain"/>
    <property type="match status" value="1"/>
</dbReference>
<keyword evidence="1" id="KW-0472">Membrane</keyword>
<dbReference type="GO" id="GO:0005544">
    <property type="term" value="F:calcium-dependent phospholipid binding"/>
    <property type="evidence" value="ECO:0007669"/>
    <property type="project" value="TreeGrafter"/>
</dbReference>
<evidence type="ECO:0000313" key="3">
    <source>
        <dbReference type="Proteomes" id="UP000225706"/>
    </source>
</evidence>
<feature type="transmembrane region" description="Helical" evidence="1">
    <location>
        <begin position="707"/>
        <end position="729"/>
    </location>
</feature>
<keyword evidence="1" id="KW-0812">Transmembrane</keyword>
<gene>
    <name evidence="2" type="ORF">AWC38_SpisGene15710</name>
</gene>
<dbReference type="GO" id="GO:0005829">
    <property type="term" value="C:cytosol"/>
    <property type="evidence" value="ECO:0007669"/>
    <property type="project" value="TreeGrafter"/>
</dbReference>
<evidence type="ECO:0000313" key="2">
    <source>
        <dbReference type="EMBL" id="PFX19861.1"/>
    </source>
</evidence>
<evidence type="ECO:0008006" key="4">
    <source>
        <dbReference type="Google" id="ProtNLM"/>
    </source>
</evidence>
<feature type="transmembrane region" description="Helical" evidence="1">
    <location>
        <begin position="318"/>
        <end position="347"/>
    </location>
</feature>
<organism evidence="2 3">
    <name type="scientific">Stylophora pistillata</name>
    <name type="common">Smooth cauliflower coral</name>
    <dbReference type="NCBI Taxonomy" id="50429"/>
    <lineage>
        <taxon>Eukaryota</taxon>
        <taxon>Metazoa</taxon>
        <taxon>Cnidaria</taxon>
        <taxon>Anthozoa</taxon>
        <taxon>Hexacorallia</taxon>
        <taxon>Scleractinia</taxon>
        <taxon>Astrocoeniina</taxon>
        <taxon>Pocilloporidae</taxon>
        <taxon>Stylophora</taxon>
    </lineage>
</organism>
<dbReference type="Proteomes" id="UP000225706">
    <property type="component" value="Unassembled WGS sequence"/>
</dbReference>
<dbReference type="SUPFAM" id="SSF52151">
    <property type="entry name" value="FabD/lysophospholipase-like"/>
    <property type="match status" value="1"/>
</dbReference>
<keyword evidence="1" id="KW-1133">Transmembrane helix</keyword>
<dbReference type="GO" id="GO:0047498">
    <property type="term" value="F:calcium-dependent phospholipase A2 activity"/>
    <property type="evidence" value="ECO:0007669"/>
    <property type="project" value="TreeGrafter"/>
</dbReference>
<name>A0A2B4RQH7_STYPI</name>
<evidence type="ECO:0000256" key="1">
    <source>
        <dbReference type="SAM" id="Phobius"/>
    </source>
</evidence>
<dbReference type="InterPro" id="IPR016035">
    <property type="entry name" value="Acyl_Trfase/lysoPLipase"/>
</dbReference>
<proteinExistence type="predicted"/>
<dbReference type="GO" id="GO:0005509">
    <property type="term" value="F:calcium ion binding"/>
    <property type="evidence" value="ECO:0007669"/>
    <property type="project" value="TreeGrafter"/>
</dbReference>
<dbReference type="OrthoDB" id="5953299at2759"/>
<dbReference type="EMBL" id="LSMT01000341">
    <property type="protein sequence ID" value="PFX19861.1"/>
    <property type="molecule type" value="Genomic_DNA"/>
</dbReference>
<feature type="transmembrane region" description="Helical" evidence="1">
    <location>
        <begin position="453"/>
        <end position="472"/>
    </location>
</feature>
<comment type="caution">
    <text evidence="2">The sequence shown here is derived from an EMBL/GenBank/DDBJ whole genome shotgun (WGS) entry which is preliminary data.</text>
</comment>
<feature type="transmembrane region" description="Helical" evidence="1">
    <location>
        <begin position="479"/>
        <end position="496"/>
    </location>
</feature>
<feature type="transmembrane region" description="Helical" evidence="1">
    <location>
        <begin position="425"/>
        <end position="447"/>
    </location>
</feature>
<protein>
    <recommendedName>
        <fullName evidence="4">PNPLA domain-containing protein</fullName>
    </recommendedName>
</protein>
<dbReference type="GO" id="GO:0046475">
    <property type="term" value="P:glycerophospholipid catabolic process"/>
    <property type="evidence" value="ECO:0007669"/>
    <property type="project" value="TreeGrafter"/>
</dbReference>
<dbReference type="PANTHER" id="PTHR10728:SF40">
    <property type="entry name" value="PATATIN FAMILY PROTEIN"/>
    <property type="match status" value="1"/>
</dbReference>
<reference evidence="3" key="1">
    <citation type="journal article" date="2017" name="bioRxiv">
        <title>Comparative analysis of the genomes of Stylophora pistillata and Acropora digitifera provides evidence for extensive differences between species of corals.</title>
        <authorList>
            <person name="Voolstra C.R."/>
            <person name="Li Y."/>
            <person name="Liew Y.J."/>
            <person name="Baumgarten S."/>
            <person name="Zoccola D."/>
            <person name="Flot J.-F."/>
            <person name="Tambutte S."/>
            <person name="Allemand D."/>
            <person name="Aranda M."/>
        </authorList>
    </citation>
    <scope>NUCLEOTIDE SEQUENCE [LARGE SCALE GENOMIC DNA]</scope>
</reference>
<feature type="transmembrane region" description="Helical" evidence="1">
    <location>
        <begin position="735"/>
        <end position="755"/>
    </location>
</feature>
<accession>A0A2B4RQH7</accession>
<dbReference type="PANTHER" id="PTHR10728">
    <property type="entry name" value="CYTOSOLIC PHOSPHOLIPASE A2"/>
    <property type="match status" value="1"/>
</dbReference>
<dbReference type="AlphaFoldDB" id="A0A2B4RQH7"/>
<keyword evidence="3" id="KW-1185">Reference proteome</keyword>